<dbReference type="Proteomes" id="UP000075880">
    <property type="component" value="Unassembled WGS sequence"/>
</dbReference>
<name>A0AAG5DMX1_ANOAO</name>
<feature type="compositionally biased region" description="Polar residues" evidence="1">
    <location>
        <begin position="92"/>
        <end position="107"/>
    </location>
</feature>
<feature type="compositionally biased region" description="Low complexity" evidence="1">
    <location>
        <begin position="77"/>
        <end position="91"/>
    </location>
</feature>
<evidence type="ECO:0000313" key="3">
    <source>
        <dbReference type="EnsemblMetazoa" id="ENSAATROPP012038"/>
    </source>
</evidence>
<proteinExistence type="predicted"/>
<sequence>MEKFKVKVLCRVFVALMVVSSVRANIKDEMRNGVSFKLTELIRRLFPVDEKIKQSVFDNIIPNIVKKIKDYIYTPSTTAQPTDQEPTTTEQSINEQSIISTESTTEP</sequence>
<evidence type="ECO:0000256" key="2">
    <source>
        <dbReference type="SAM" id="SignalP"/>
    </source>
</evidence>
<feature type="signal peptide" evidence="2">
    <location>
        <begin position="1"/>
        <end position="24"/>
    </location>
</feature>
<evidence type="ECO:0000313" key="4">
    <source>
        <dbReference type="Proteomes" id="UP000075880"/>
    </source>
</evidence>
<accession>A0AAG5DMX1</accession>
<evidence type="ECO:0000256" key="1">
    <source>
        <dbReference type="SAM" id="MobiDB-lite"/>
    </source>
</evidence>
<keyword evidence="2" id="KW-0732">Signal</keyword>
<protein>
    <submittedName>
        <fullName evidence="3">Uncharacterized protein</fullName>
    </submittedName>
</protein>
<reference evidence="3" key="1">
    <citation type="submission" date="2024-04" db="UniProtKB">
        <authorList>
            <consortium name="EnsemblMetazoa"/>
        </authorList>
    </citation>
    <scope>IDENTIFICATION</scope>
    <source>
        <strain evidence="3">EBRO</strain>
    </source>
</reference>
<organism evidence="3 4">
    <name type="scientific">Anopheles atroparvus</name>
    <name type="common">European mosquito</name>
    <dbReference type="NCBI Taxonomy" id="41427"/>
    <lineage>
        <taxon>Eukaryota</taxon>
        <taxon>Metazoa</taxon>
        <taxon>Ecdysozoa</taxon>
        <taxon>Arthropoda</taxon>
        <taxon>Hexapoda</taxon>
        <taxon>Insecta</taxon>
        <taxon>Pterygota</taxon>
        <taxon>Neoptera</taxon>
        <taxon>Endopterygota</taxon>
        <taxon>Diptera</taxon>
        <taxon>Nematocera</taxon>
        <taxon>Culicoidea</taxon>
        <taxon>Culicidae</taxon>
        <taxon>Anophelinae</taxon>
        <taxon>Anopheles</taxon>
    </lineage>
</organism>
<feature type="chain" id="PRO_5042521615" evidence="2">
    <location>
        <begin position="25"/>
        <end position="107"/>
    </location>
</feature>
<feature type="region of interest" description="Disordered" evidence="1">
    <location>
        <begin position="76"/>
        <end position="107"/>
    </location>
</feature>
<keyword evidence="4" id="KW-1185">Reference proteome</keyword>
<dbReference type="AlphaFoldDB" id="A0AAG5DMX1"/>
<dbReference type="EnsemblMetazoa" id="ENSAATROPT013244">
    <property type="protein sequence ID" value="ENSAATROPP012038"/>
    <property type="gene ID" value="ENSAATROPG010775"/>
</dbReference>